<dbReference type="PROSITE" id="PS50940">
    <property type="entry name" value="CHIT_BIND_II"/>
    <property type="match status" value="1"/>
</dbReference>
<proteinExistence type="predicted"/>
<dbReference type="GO" id="GO:0005576">
    <property type="term" value="C:extracellular region"/>
    <property type="evidence" value="ECO:0007669"/>
    <property type="project" value="InterPro"/>
</dbReference>
<dbReference type="AlphaFoldDB" id="A0A1D2N0L0"/>
<reference evidence="2 3" key="1">
    <citation type="journal article" date="2016" name="Genome Biol. Evol.">
        <title>Gene Family Evolution Reflects Adaptation to Soil Environmental Stressors in the Genome of the Collembolan Orchesella cincta.</title>
        <authorList>
            <person name="Faddeeva-Vakhrusheva A."/>
            <person name="Derks M.F."/>
            <person name="Anvar S.Y."/>
            <person name="Agamennone V."/>
            <person name="Suring W."/>
            <person name="Smit S."/>
            <person name="van Straalen N.M."/>
            <person name="Roelofs D."/>
        </authorList>
    </citation>
    <scope>NUCLEOTIDE SEQUENCE [LARGE SCALE GENOMIC DNA]</scope>
    <source>
        <tissue evidence="2">Mixed pool</tissue>
    </source>
</reference>
<keyword evidence="3" id="KW-1185">Reference proteome</keyword>
<evidence type="ECO:0000313" key="3">
    <source>
        <dbReference type="Proteomes" id="UP000094527"/>
    </source>
</evidence>
<dbReference type="Proteomes" id="UP000094527">
    <property type="component" value="Unassembled WGS sequence"/>
</dbReference>
<accession>A0A1D2N0L0</accession>
<name>A0A1D2N0L0_ORCCI</name>
<dbReference type="SMART" id="SM00494">
    <property type="entry name" value="ChtBD2"/>
    <property type="match status" value="1"/>
</dbReference>
<organism evidence="2 3">
    <name type="scientific">Orchesella cincta</name>
    <name type="common">Springtail</name>
    <name type="synonym">Podura cincta</name>
    <dbReference type="NCBI Taxonomy" id="48709"/>
    <lineage>
        <taxon>Eukaryota</taxon>
        <taxon>Metazoa</taxon>
        <taxon>Ecdysozoa</taxon>
        <taxon>Arthropoda</taxon>
        <taxon>Hexapoda</taxon>
        <taxon>Collembola</taxon>
        <taxon>Entomobryomorpha</taxon>
        <taxon>Entomobryoidea</taxon>
        <taxon>Orchesellidae</taxon>
        <taxon>Orchesellinae</taxon>
        <taxon>Orchesella</taxon>
    </lineage>
</organism>
<sequence length="124" mass="14208">MDNDGLRTDLCDNSSTVLSVFNYCQNFAECHKGIAIVRSCHERDVFSPIKRKCVEPKEFECKLKCTKRHNSVFMDPFDPNLYYACLGGELETFECDPGVKFILDKQQCNNTIVYNPTNTTSKPH</sequence>
<comment type="caution">
    <text evidence="2">The sequence shown here is derived from an EMBL/GenBank/DDBJ whole genome shotgun (WGS) entry which is preliminary data.</text>
</comment>
<dbReference type="GO" id="GO:0008061">
    <property type="term" value="F:chitin binding"/>
    <property type="evidence" value="ECO:0007669"/>
    <property type="project" value="InterPro"/>
</dbReference>
<gene>
    <name evidence="2" type="ORF">Ocin01_07910</name>
</gene>
<evidence type="ECO:0000259" key="1">
    <source>
        <dbReference type="PROSITE" id="PS50940"/>
    </source>
</evidence>
<feature type="domain" description="Chitin-binding type-2" evidence="1">
    <location>
        <begin position="8"/>
        <end position="63"/>
    </location>
</feature>
<dbReference type="Gene3D" id="2.170.140.10">
    <property type="entry name" value="Chitin binding domain"/>
    <property type="match status" value="1"/>
</dbReference>
<dbReference type="InterPro" id="IPR002557">
    <property type="entry name" value="Chitin-bd_dom"/>
</dbReference>
<dbReference type="Pfam" id="PF01607">
    <property type="entry name" value="CBM_14"/>
    <property type="match status" value="2"/>
</dbReference>
<protein>
    <submittedName>
        <fullName evidence="2">Peritrophin-48</fullName>
    </submittedName>
</protein>
<dbReference type="EMBL" id="LJIJ01000324">
    <property type="protein sequence ID" value="ODM98770.1"/>
    <property type="molecule type" value="Genomic_DNA"/>
</dbReference>
<evidence type="ECO:0000313" key="2">
    <source>
        <dbReference type="EMBL" id="ODM98770.1"/>
    </source>
</evidence>
<dbReference type="InterPro" id="IPR036508">
    <property type="entry name" value="Chitin-bd_dom_sf"/>
</dbReference>
<dbReference type="SUPFAM" id="SSF57625">
    <property type="entry name" value="Invertebrate chitin-binding proteins"/>
    <property type="match status" value="2"/>
</dbReference>